<dbReference type="InterPro" id="IPR050194">
    <property type="entry name" value="Glycosyltransferase_grp1"/>
</dbReference>
<gene>
    <name evidence="2" type="ORF">SAMN05421737_108112</name>
</gene>
<dbReference type="PANTHER" id="PTHR45947">
    <property type="entry name" value="SULFOQUINOVOSYL TRANSFERASE SQD2"/>
    <property type="match status" value="1"/>
</dbReference>
<dbReference type="EMBL" id="FMYM01000008">
    <property type="protein sequence ID" value="SDC42068.1"/>
    <property type="molecule type" value="Genomic_DNA"/>
</dbReference>
<dbReference type="Proteomes" id="UP000242662">
    <property type="component" value="Unassembled WGS sequence"/>
</dbReference>
<dbReference type="GO" id="GO:0016757">
    <property type="term" value="F:glycosyltransferase activity"/>
    <property type="evidence" value="ECO:0007669"/>
    <property type="project" value="UniProtKB-KW"/>
</dbReference>
<sequence length="347" mass="40389">MIKLTMLSSAEKVKGQGVASAYRELLTLMEQQVGMYDLKVNQFDSCDITHYHTIDFRFYLSTFFRRRRGVKVGYVHFLPETVDESLKLPAPIRAIFYKYVVAFYQRMDHLVVVNPTFIPKLEALGIAKEKVHYIPNFVSKKMFKEEPEEVRWALREKHEISKEAFVVVGAGQVQHRKGILDFVEVAKQLPHIQFIWVGGFSFGKITAGYEQLKAIVDHPPANVRFTGIVDRETMGAYYNLSDMLFLPSFNELFPMTILEAMSCGTPILLRDLDLYQDILFDYYYQASSVPTFVEMIENMRTDRDFYEQACQAARRGAYHYSEDRLAEVWNDFYARMASIKKVPVYEQ</sequence>
<proteinExistence type="predicted"/>
<keyword evidence="3" id="KW-1185">Reference proteome</keyword>
<evidence type="ECO:0000259" key="1">
    <source>
        <dbReference type="Pfam" id="PF00534"/>
    </source>
</evidence>
<keyword evidence="2" id="KW-0328">Glycosyltransferase</keyword>
<accession>A0A1G6LFM3</accession>
<feature type="domain" description="Glycosyl transferase family 1" evidence="1">
    <location>
        <begin position="151"/>
        <end position="314"/>
    </location>
</feature>
<evidence type="ECO:0000313" key="2">
    <source>
        <dbReference type="EMBL" id="SDC42068.1"/>
    </source>
</evidence>
<dbReference type="STRING" id="1464122.SAMN05421737_108112"/>
<dbReference type="RefSeq" id="WP_090776117.1">
    <property type="nucleotide sequence ID" value="NZ_FMYM01000008.1"/>
</dbReference>
<dbReference type="CDD" id="cd03801">
    <property type="entry name" value="GT4_PimA-like"/>
    <property type="match status" value="1"/>
</dbReference>
<organism evidence="2 3">
    <name type="scientific">Shouchella lonarensis</name>
    <dbReference type="NCBI Taxonomy" id="1464122"/>
    <lineage>
        <taxon>Bacteria</taxon>
        <taxon>Bacillati</taxon>
        <taxon>Bacillota</taxon>
        <taxon>Bacilli</taxon>
        <taxon>Bacillales</taxon>
        <taxon>Bacillaceae</taxon>
        <taxon>Shouchella</taxon>
    </lineage>
</organism>
<dbReference type="PANTHER" id="PTHR45947:SF3">
    <property type="entry name" value="SULFOQUINOVOSYL TRANSFERASE SQD2"/>
    <property type="match status" value="1"/>
</dbReference>
<dbReference type="SUPFAM" id="SSF53756">
    <property type="entry name" value="UDP-Glycosyltransferase/glycogen phosphorylase"/>
    <property type="match status" value="1"/>
</dbReference>
<dbReference type="Pfam" id="PF00534">
    <property type="entry name" value="Glycos_transf_1"/>
    <property type="match status" value="1"/>
</dbReference>
<reference evidence="3" key="1">
    <citation type="submission" date="2016-09" db="EMBL/GenBank/DDBJ databases">
        <authorList>
            <person name="Varghese N."/>
            <person name="Submissions S."/>
        </authorList>
    </citation>
    <scope>NUCLEOTIDE SEQUENCE [LARGE SCALE GENOMIC DNA]</scope>
    <source>
        <strain evidence="3">25nlg</strain>
    </source>
</reference>
<dbReference type="OrthoDB" id="179766at2"/>
<evidence type="ECO:0000313" key="3">
    <source>
        <dbReference type="Proteomes" id="UP000242662"/>
    </source>
</evidence>
<name>A0A1G6LFM3_9BACI</name>
<keyword evidence="2" id="KW-0808">Transferase</keyword>
<protein>
    <submittedName>
        <fullName evidence="2">1,2-diacylglycerol-3-alpha-glucose alpha-1,2-galactosyltransferase</fullName>
    </submittedName>
</protein>
<dbReference type="AlphaFoldDB" id="A0A1G6LFM3"/>
<dbReference type="InterPro" id="IPR001296">
    <property type="entry name" value="Glyco_trans_1"/>
</dbReference>
<dbReference type="Gene3D" id="3.40.50.2000">
    <property type="entry name" value="Glycogen Phosphorylase B"/>
    <property type="match status" value="2"/>
</dbReference>